<dbReference type="PROSITE" id="PS50240">
    <property type="entry name" value="TRYPSIN_DOM"/>
    <property type="match status" value="1"/>
</dbReference>
<dbReference type="GO" id="GO:0006508">
    <property type="term" value="P:proteolysis"/>
    <property type="evidence" value="ECO:0007669"/>
    <property type="project" value="UniProtKB-KW"/>
</dbReference>
<keyword evidence="5 10" id="KW-0378">Hydrolase</keyword>
<dbReference type="SMART" id="SM00192">
    <property type="entry name" value="LDLa"/>
    <property type="match status" value="1"/>
</dbReference>
<evidence type="ECO:0000256" key="5">
    <source>
        <dbReference type="ARBA" id="ARBA00022801"/>
    </source>
</evidence>
<evidence type="ECO:0000259" key="12">
    <source>
        <dbReference type="PROSITE" id="PS01180"/>
    </source>
</evidence>
<comment type="caution">
    <text evidence="9">Lacks conserved residue(s) required for the propagation of feature annotation.</text>
</comment>
<dbReference type="Gene3D" id="2.40.10.10">
    <property type="entry name" value="Trypsin-like serine proteases"/>
    <property type="match status" value="1"/>
</dbReference>
<evidence type="ECO:0000256" key="10">
    <source>
        <dbReference type="RuleBase" id="RU363034"/>
    </source>
</evidence>
<evidence type="ECO:0000256" key="3">
    <source>
        <dbReference type="ARBA" id="ARBA00022670"/>
    </source>
</evidence>
<dbReference type="InterPro" id="IPR033116">
    <property type="entry name" value="TRYPSIN_SER"/>
</dbReference>
<dbReference type="SMART" id="SM00042">
    <property type="entry name" value="CUB"/>
    <property type="match status" value="1"/>
</dbReference>
<dbReference type="PROSITE" id="PS01180">
    <property type="entry name" value="CUB"/>
    <property type="match status" value="1"/>
</dbReference>
<reference evidence="14 15" key="1">
    <citation type="journal article" date="2019" name="Sci. Rep.">
        <title>Orb-weaving spider Araneus ventricosus genome elucidates the spidroin gene catalogue.</title>
        <authorList>
            <person name="Kono N."/>
            <person name="Nakamura H."/>
            <person name="Ohtoshi R."/>
            <person name="Moran D.A.P."/>
            <person name="Shinohara A."/>
            <person name="Yoshida Y."/>
            <person name="Fujiwara M."/>
            <person name="Mori M."/>
            <person name="Tomita M."/>
            <person name="Arakawa K."/>
        </authorList>
    </citation>
    <scope>NUCLEOTIDE SEQUENCE [LARGE SCALE GENOMIC DNA]</scope>
</reference>
<dbReference type="Gene3D" id="2.60.120.290">
    <property type="entry name" value="Spermadhesin, CUB domain"/>
    <property type="match status" value="1"/>
</dbReference>
<sequence>MSSVKRKRNVLNVKQKLEIFQKLDNGESASPDAGDVLNEGNTISHSAALQSVETLLDYLGQRGFDYGDITAVRKMCVDIQQEMNKEQKQRRIIDFFKAVNVKRKIPSLMLYSIANVMQPVDMAINLVLVCFLLFVIVFIDFGNARDEEPFQCHELYQFNATVNNLRGDFKSPFYDEGEYPNGLWCEYRINAPPGYRLKLTFEDLDVDPSDFCGQDSLIIYSGEKEEIISTVCGKDKPMPIITDPGVNKLHFLFRTDNMAAGRGFHLRYEAGTDFAYCEGGLRECGNKKCFDPAAHKCNGVDDCGDGTDEEDCNLPLATSECGDPPITPDTVFGGRSPDRIIGGQEVIPGSWPWQVSLQNRYSTFSHSCGGSLINAQWVVTAAHCFKGNPYASNWRIHLGKHHKYKTDPQEQIRYGERLIIYPDLTGDNIQGVIDFRHDIALIKLNAPVQFNDVVRPACLPSLGWTLPTGTLCYATGWGETRGTGFNHALKQTDVSMMPKSNCSYEEDVQICVKNRVGFQSTCHGDSGGPLSCKLGGKWFVMGATSFGTMSNFMHGLCAMPEQRTVFMKMSNNVDWIEKMIQMYS</sequence>
<dbReference type="PROSITE" id="PS00135">
    <property type="entry name" value="TRYPSIN_SER"/>
    <property type="match status" value="1"/>
</dbReference>
<evidence type="ECO:0000256" key="9">
    <source>
        <dbReference type="PROSITE-ProRule" id="PRU00124"/>
    </source>
</evidence>
<dbReference type="SMART" id="SM00020">
    <property type="entry name" value="Tryp_SPc"/>
    <property type="match status" value="1"/>
</dbReference>
<feature type="transmembrane region" description="Helical" evidence="11">
    <location>
        <begin position="122"/>
        <end position="142"/>
    </location>
</feature>
<feature type="domain" description="Peptidase S1" evidence="13">
    <location>
        <begin position="340"/>
        <end position="581"/>
    </location>
</feature>
<dbReference type="InterPro" id="IPR009003">
    <property type="entry name" value="Peptidase_S1_PA"/>
</dbReference>
<dbReference type="Proteomes" id="UP000499080">
    <property type="component" value="Unassembled WGS sequence"/>
</dbReference>
<proteinExistence type="predicted"/>
<evidence type="ECO:0000256" key="11">
    <source>
        <dbReference type="SAM" id="Phobius"/>
    </source>
</evidence>
<dbReference type="InterPro" id="IPR043504">
    <property type="entry name" value="Peptidase_S1_PA_chymotrypsin"/>
</dbReference>
<dbReference type="CDD" id="cd00112">
    <property type="entry name" value="LDLa"/>
    <property type="match status" value="1"/>
</dbReference>
<dbReference type="CDD" id="cd00190">
    <property type="entry name" value="Tryp_SPc"/>
    <property type="match status" value="1"/>
</dbReference>
<feature type="disulfide bond" evidence="9">
    <location>
        <begin position="277"/>
        <end position="289"/>
    </location>
</feature>
<dbReference type="SUPFAM" id="SSF50494">
    <property type="entry name" value="Trypsin-like serine proteases"/>
    <property type="match status" value="1"/>
</dbReference>
<dbReference type="InterPro" id="IPR036055">
    <property type="entry name" value="LDL_receptor-like_sf"/>
</dbReference>
<evidence type="ECO:0000259" key="13">
    <source>
        <dbReference type="PROSITE" id="PS50240"/>
    </source>
</evidence>
<dbReference type="PANTHER" id="PTHR24252">
    <property type="entry name" value="ACROSIN-RELATED"/>
    <property type="match status" value="1"/>
</dbReference>
<keyword evidence="7" id="KW-0865">Zymogen</keyword>
<comment type="caution">
    <text evidence="14">The sequence shown here is derived from an EMBL/GenBank/DDBJ whole genome shotgun (WGS) entry which is preliminary data.</text>
</comment>
<evidence type="ECO:0000256" key="2">
    <source>
        <dbReference type="ARBA" id="ARBA00022525"/>
    </source>
</evidence>
<evidence type="ECO:0000256" key="8">
    <source>
        <dbReference type="ARBA" id="ARBA00023157"/>
    </source>
</evidence>
<keyword evidence="3 10" id="KW-0645">Protease</keyword>
<dbReference type="CDD" id="cd00041">
    <property type="entry name" value="CUB"/>
    <property type="match status" value="1"/>
</dbReference>
<dbReference type="OrthoDB" id="10051896at2759"/>
<dbReference type="InterPro" id="IPR018114">
    <property type="entry name" value="TRYPSIN_HIS"/>
</dbReference>
<dbReference type="Pfam" id="PF00431">
    <property type="entry name" value="CUB"/>
    <property type="match status" value="1"/>
</dbReference>
<evidence type="ECO:0000313" key="14">
    <source>
        <dbReference type="EMBL" id="GBM83218.1"/>
    </source>
</evidence>
<dbReference type="GO" id="GO:0004252">
    <property type="term" value="F:serine-type endopeptidase activity"/>
    <property type="evidence" value="ECO:0007669"/>
    <property type="project" value="InterPro"/>
</dbReference>
<keyword evidence="4" id="KW-0732">Signal</keyword>
<evidence type="ECO:0000313" key="15">
    <source>
        <dbReference type="Proteomes" id="UP000499080"/>
    </source>
</evidence>
<dbReference type="AlphaFoldDB" id="A0A4Y2J0J6"/>
<dbReference type="SUPFAM" id="SSF57424">
    <property type="entry name" value="LDL receptor-like module"/>
    <property type="match status" value="1"/>
</dbReference>
<evidence type="ECO:0000256" key="1">
    <source>
        <dbReference type="ARBA" id="ARBA00004613"/>
    </source>
</evidence>
<protein>
    <submittedName>
        <fullName evidence="14">Plasminogen</fullName>
    </submittedName>
</protein>
<dbReference type="FunFam" id="2.40.10.10:FF:000146">
    <property type="entry name" value="Serine protease 53"/>
    <property type="match status" value="1"/>
</dbReference>
<dbReference type="Gene3D" id="4.10.400.10">
    <property type="entry name" value="Low-density Lipoprotein Receptor"/>
    <property type="match status" value="1"/>
</dbReference>
<keyword evidence="8 9" id="KW-1015">Disulfide bond</keyword>
<dbReference type="PROSITE" id="PS50068">
    <property type="entry name" value="LDLRA_2"/>
    <property type="match status" value="1"/>
</dbReference>
<dbReference type="GO" id="GO:0005576">
    <property type="term" value="C:extracellular region"/>
    <property type="evidence" value="ECO:0007669"/>
    <property type="project" value="UniProtKB-SubCell"/>
</dbReference>
<dbReference type="InterPro" id="IPR000859">
    <property type="entry name" value="CUB_dom"/>
</dbReference>
<evidence type="ECO:0000256" key="4">
    <source>
        <dbReference type="ARBA" id="ARBA00022729"/>
    </source>
</evidence>
<keyword evidence="11" id="KW-1133">Transmembrane helix</keyword>
<feature type="disulfide bond" evidence="9">
    <location>
        <begin position="297"/>
        <end position="312"/>
    </location>
</feature>
<organism evidence="14 15">
    <name type="scientific">Araneus ventricosus</name>
    <name type="common">Orbweaver spider</name>
    <name type="synonym">Epeira ventricosa</name>
    <dbReference type="NCBI Taxonomy" id="182803"/>
    <lineage>
        <taxon>Eukaryota</taxon>
        <taxon>Metazoa</taxon>
        <taxon>Ecdysozoa</taxon>
        <taxon>Arthropoda</taxon>
        <taxon>Chelicerata</taxon>
        <taxon>Arachnida</taxon>
        <taxon>Araneae</taxon>
        <taxon>Araneomorphae</taxon>
        <taxon>Entelegynae</taxon>
        <taxon>Araneoidea</taxon>
        <taxon>Araneidae</taxon>
        <taxon>Araneus</taxon>
    </lineage>
</organism>
<dbReference type="Pfam" id="PF00089">
    <property type="entry name" value="Trypsin"/>
    <property type="match status" value="1"/>
</dbReference>
<feature type="domain" description="CUB" evidence="12">
    <location>
        <begin position="152"/>
        <end position="271"/>
    </location>
</feature>
<dbReference type="PROSITE" id="PS00134">
    <property type="entry name" value="TRYPSIN_HIS"/>
    <property type="match status" value="1"/>
</dbReference>
<evidence type="ECO:0000256" key="7">
    <source>
        <dbReference type="ARBA" id="ARBA00023145"/>
    </source>
</evidence>
<dbReference type="InterPro" id="IPR035914">
    <property type="entry name" value="Sperma_CUB_dom_sf"/>
</dbReference>
<keyword evidence="11" id="KW-0472">Membrane</keyword>
<keyword evidence="15" id="KW-1185">Reference proteome</keyword>
<gene>
    <name evidence="14" type="primary">PLG_1</name>
    <name evidence="14" type="ORF">AVEN_265607_1</name>
</gene>
<evidence type="ECO:0000256" key="6">
    <source>
        <dbReference type="ARBA" id="ARBA00022825"/>
    </source>
</evidence>
<dbReference type="InterPro" id="IPR001254">
    <property type="entry name" value="Trypsin_dom"/>
</dbReference>
<comment type="subcellular location">
    <subcellularLocation>
        <location evidence="1">Secreted</location>
    </subcellularLocation>
</comment>
<dbReference type="PRINTS" id="PR00722">
    <property type="entry name" value="CHYMOTRYPSIN"/>
</dbReference>
<dbReference type="PANTHER" id="PTHR24252:SF7">
    <property type="entry name" value="HYALIN"/>
    <property type="match status" value="1"/>
</dbReference>
<keyword evidence="11" id="KW-0812">Transmembrane</keyword>
<dbReference type="InterPro" id="IPR001314">
    <property type="entry name" value="Peptidase_S1A"/>
</dbReference>
<keyword evidence="6 10" id="KW-0720">Serine protease</keyword>
<dbReference type="EMBL" id="BGPR01003063">
    <property type="protein sequence ID" value="GBM83218.1"/>
    <property type="molecule type" value="Genomic_DNA"/>
</dbReference>
<keyword evidence="2" id="KW-0964">Secreted</keyword>
<accession>A0A4Y2J0J6</accession>
<name>A0A4Y2J0J6_ARAVE</name>
<dbReference type="InterPro" id="IPR002172">
    <property type="entry name" value="LDrepeatLR_classA_rpt"/>
</dbReference>
<dbReference type="SUPFAM" id="SSF49854">
    <property type="entry name" value="Spermadhesin, CUB domain"/>
    <property type="match status" value="1"/>
</dbReference>